<dbReference type="Proteomes" id="UP000279446">
    <property type="component" value="Unassembled WGS sequence"/>
</dbReference>
<protein>
    <submittedName>
        <fullName evidence="1">Uncharacterized protein</fullName>
    </submittedName>
</protein>
<dbReference type="AlphaFoldDB" id="A0A433YFG9"/>
<evidence type="ECO:0000313" key="2">
    <source>
        <dbReference type="Proteomes" id="UP000279446"/>
    </source>
</evidence>
<dbReference type="OrthoDB" id="2665063at2"/>
<organism evidence="1 2">
    <name type="scientific">Paenibacillus anaericanus</name>
    <dbReference type="NCBI Taxonomy" id="170367"/>
    <lineage>
        <taxon>Bacteria</taxon>
        <taxon>Bacillati</taxon>
        <taxon>Bacillota</taxon>
        <taxon>Bacilli</taxon>
        <taxon>Bacillales</taxon>
        <taxon>Paenibacillaceae</taxon>
        <taxon>Paenibacillus</taxon>
    </lineage>
</organism>
<reference evidence="1 2" key="1">
    <citation type="submission" date="2018-12" db="EMBL/GenBank/DDBJ databases">
        <authorList>
            <person name="Sun L."/>
            <person name="Chen Z."/>
        </authorList>
    </citation>
    <scope>NUCLEOTIDE SEQUENCE [LARGE SCALE GENOMIC DNA]</scope>
    <source>
        <strain evidence="1 2">DSM 15890</strain>
    </source>
</reference>
<evidence type="ECO:0000313" key="1">
    <source>
        <dbReference type="EMBL" id="RUT48620.1"/>
    </source>
</evidence>
<accession>A0A433YFG9</accession>
<proteinExistence type="predicted"/>
<sequence length="86" mass="9939">MNEIKKVLAEDGSGLLVRVDGQVELGANVYKTWHHEIWTDRDKFEADITEERLEDGQHIYCCNLAGFTDEDALQSFERRESLMAHN</sequence>
<comment type="caution">
    <text evidence="1">The sequence shown here is derived from an EMBL/GenBank/DDBJ whole genome shotgun (WGS) entry which is preliminary data.</text>
</comment>
<dbReference type="RefSeq" id="WP_127190214.1">
    <property type="nucleotide sequence ID" value="NZ_RZNY01000001.1"/>
</dbReference>
<gene>
    <name evidence="1" type="ORF">EJP82_01375</name>
</gene>
<keyword evidence="2" id="KW-1185">Reference proteome</keyword>
<dbReference type="EMBL" id="RZNY01000001">
    <property type="protein sequence ID" value="RUT48620.1"/>
    <property type="molecule type" value="Genomic_DNA"/>
</dbReference>
<name>A0A433YFG9_9BACL</name>